<protein>
    <submittedName>
        <fullName evidence="1">HCP-like protein</fullName>
    </submittedName>
</protein>
<dbReference type="Proteomes" id="UP000439903">
    <property type="component" value="Unassembled WGS sequence"/>
</dbReference>
<accession>A0A8H4ACN2</accession>
<comment type="caution">
    <text evidence="1">The sequence shown here is derived from an EMBL/GenBank/DDBJ whole genome shotgun (WGS) entry which is preliminary data.</text>
</comment>
<keyword evidence="2" id="KW-1185">Reference proteome</keyword>
<evidence type="ECO:0000313" key="1">
    <source>
        <dbReference type="EMBL" id="KAF0479487.1"/>
    </source>
</evidence>
<dbReference type="AlphaFoldDB" id="A0A8H4ACN2"/>
<sequence length="188" mass="21845">MAGKISKLLKLTIAMLSPDSEQRFLGVWKSFKYPYQWSKLPNPISHNESFIISDCLRLGMVMPFILHRSLTTNCFRPLVFTNLQEQTGLHRNQVASAVIRCWSIVAKCSRLVFKFPLTNSDYEDLKKNLKEERQALTALFSDFMGLFNLHACYHLLQHARTFGNLQIQKSEQKRWSTAFSKFSSTYQL</sequence>
<evidence type="ECO:0000313" key="2">
    <source>
        <dbReference type="Proteomes" id="UP000439903"/>
    </source>
</evidence>
<dbReference type="OrthoDB" id="2409041at2759"/>
<name>A0A8H4ACN2_GIGMA</name>
<proteinExistence type="predicted"/>
<dbReference type="EMBL" id="WTPW01000791">
    <property type="protein sequence ID" value="KAF0479487.1"/>
    <property type="molecule type" value="Genomic_DNA"/>
</dbReference>
<gene>
    <name evidence="1" type="ORF">F8M41_023876</name>
</gene>
<reference evidence="1 2" key="1">
    <citation type="journal article" date="2019" name="Environ. Microbiol.">
        <title>At the nexus of three kingdoms: the genome of the mycorrhizal fungus Gigaspora margarita provides insights into plant, endobacterial and fungal interactions.</title>
        <authorList>
            <person name="Venice F."/>
            <person name="Ghignone S."/>
            <person name="Salvioli di Fossalunga A."/>
            <person name="Amselem J."/>
            <person name="Novero M."/>
            <person name="Xianan X."/>
            <person name="Sedzielewska Toro K."/>
            <person name="Morin E."/>
            <person name="Lipzen A."/>
            <person name="Grigoriev I.V."/>
            <person name="Henrissat B."/>
            <person name="Martin F.M."/>
            <person name="Bonfante P."/>
        </authorList>
    </citation>
    <scope>NUCLEOTIDE SEQUENCE [LARGE SCALE GENOMIC DNA]</scope>
    <source>
        <strain evidence="1 2">BEG34</strain>
    </source>
</reference>
<organism evidence="1 2">
    <name type="scientific">Gigaspora margarita</name>
    <dbReference type="NCBI Taxonomy" id="4874"/>
    <lineage>
        <taxon>Eukaryota</taxon>
        <taxon>Fungi</taxon>
        <taxon>Fungi incertae sedis</taxon>
        <taxon>Mucoromycota</taxon>
        <taxon>Glomeromycotina</taxon>
        <taxon>Glomeromycetes</taxon>
        <taxon>Diversisporales</taxon>
        <taxon>Gigasporaceae</taxon>
        <taxon>Gigaspora</taxon>
    </lineage>
</organism>